<dbReference type="EMBL" id="JARKIB010000031">
    <property type="protein sequence ID" value="KAJ7763062.1"/>
    <property type="molecule type" value="Genomic_DNA"/>
</dbReference>
<sequence length="448" mass="50149">MPGSPRKHRYTLLRGDAELSVEVLKSTFIDIIQSHQQYYDLTSQNVCGGSLKLHSSHFRVNKNEPRSSGIIVNLDRPPCSDPVLLVAEKRKPEPLADEVRRELSLILIVLYARVLAQSSGAYADLSQGDSFLKTAIWNAPGPFKPKFSSIVNSWLIPLWRLLGDEQFVQGRPHLHSLKGRMTYATVMDLISKDVGCGELALRAALRVPLPPPQVDELAVLPPFRCLIHIGTASDFERAIVDIAQAVTHFSEAYPQHASTPLGFLLDLDPLEQCSSLSTVVGPHQDQPSRRFGPYDLISSPSSAKLNGNNKYPRHALESLFYSLVWFTQAKVFGESGGIRPRSGGEWLYYSAASNLPQDHAASRYEGFVMQRRAFLMDWKTYMPFKNMEPGVKQGCSIVERWLVPLWKIIGDAHFFSRWREGEPGYDWQTLGGGFTPEKFMAILQAPGV</sequence>
<comment type="caution">
    <text evidence="1">The sequence shown here is derived from an EMBL/GenBank/DDBJ whole genome shotgun (WGS) entry which is preliminary data.</text>
</comment>
<dbReference type="Proteomes" id="UP001215598">
    <property type="component" value="Unassembled WGS sequence"/>
</dbReference>
<reference evidence="1" key="1">
    <citation type="submission" date="2023-03" db="EMBL/GenBank/DDBJ databases">
        <title>Massive genome expansion in bonnet fungi (Mycena s.s.) driven by repeated elements and novel gene families across ecological guilds.</title>
        <authorList>
            <consortium name="Lawrence Berkeley National Laboratory"/>
            <person name="Harder C.B."/>
            <person name="Miyauchi S."/>
            <person name="Viragh M."/>
            <person name="Kuo A."/>
            <person name="Thoen E."/>
            <person name="Andreopoulos B."/>
            <person name="Lu D."/>
            <person name="Skrede I."/>
            <person name="Drula E."/>
            <person name="Henrissat B."/>
            <person name="Morin E."/>
            <person name="Kohler A."/>
            <person name="Barry K."/>
            <person name="LaButti K."/>
            <person name="Morin E."/>
            <person name="Salamov A."/>
            <person name="Lipzen A."/>
            <person name="Mereny Z."/>
            <person name="Hegedus B."/>
            <person name="Baldrian P."/>
            <person name="Stursova M."/>
            <person name="Weitz H."/>
            <person name="Taylor A."/>
            <person name="Grigoriev I.V."/>
            <person name="Nagy L.G."/>
            <person name="Martin F."/>
            <person name="Kauserud H."/>
        </authorList>
    </citation>
    <scope>NUCLEOTIDE SEQUENCE</scope>
    <source>
        <strain evidence="1">CBHHK182m</strain>
    </source>
</reference>
<dbReference type="AlphaFoldDB" id="A0AAD7JG66"/>
<accession>A0AAD7JG66</accession>
<proteinExistence type="predicted"/>
<evidence type="ECO:0000313" key="2">
    <source>
        <dbReference type="Proteomes" id="UP001215598"/>
    </source>
</evidence>
<name>A0AAD7JG66_9AGAR</name>
<evidence type="ECO:0000313" key="1">
    <source>
        <dbReference type="EMBL" id="KAJ7763062.1"/>
    </source>
</evidence>
<protein>
    <submittedName>
        <fullName evidence="1">Uncharacterized protein</fullName>
    </submittedName>
</protein>
<organism evidence="1 2">
    <name type="scientific">Mycena metata</name>
    <dbReference type="NCBI Taxonomy" id="1033252"/>
    <lineage>
        <taxon>Eukaryota</taxon>
        <taxon>Fungi</taxon>
        <taxon>Dikarya</taxon>
        <taxon>Basidiomycota</taxon>
        <taxon>Agaricomycotina</taxon>
        <taxon>Agaricomycetes</taxon>
        <taxon>Agaricomycetidae</taxon>
        <taxon>Agaricales</taxon>
        <taxon>Marasmiineae</taxon>
        <taxon>Mycenaceae</taxon>
        <taxon>Mycena</taxon>
    </lineage>
</organism>
<gene>
    <name evidence="1" type="ORF">B0H16DRAFT_1688067</name>
</gene>
<keyword evidence="2" id="KW-1185">Reference proteome</keyword>